<comment type="cofactor">
    <cofactor evidence="1 7">
        <name>pyridoxal 5'-phosphate</name>
        <dbReference type="ChEBI" id="CHEBI:597326"/>
    </cofactor>
</comment>
<dbReference type="Proteomes" id="UP000318102">
    <property type="component" value="Unassembled WGS sequence"/>
</dbReference>
<dbReference type="Pfam" id="PF00155">
    <property type="entry name" value="Aminotran_1_2"/>
    <property type="match status" value="1"/>
</dbReference>
<dbReference type="Gene3D" id="3.40.640.10">
    <property type="entry name" value="Type I PLP-dependent aspartate aminotransferase-like (Major domain)"/>
    <property type="match status" value="1"/>
</dbReference>
<comment type="pathway">
    <text evidence="7">Amino-acid biosynthesis; L-histidine biosynthesis; L-histidine from 5-phospho-alpha-D-ribose 1-diphosphate: step 7/9.</text>
</comment>
<keyword evidence="5 7" id="KW-0663">Pyridoxal phosphate</keyword>
<dbReference type="GO" id="GO:0030170">
    <property type="term" value="F:pyridoxal phosphate binding"/>
    <property type="evidence" value="ECO:0007669"/>
    <property type="project" value="InterPro"/>
</dbReference>
<dbReference type="OrthoDB" id="9813612at2"/>
<dbReference type="InterPro" id="IPR050106">
    <property type="entry name" value="HistidinolP_aminotransfase"/>
</dbReference>
<feature type="domain" description="Aminotransferase class I/classII large" evidence="8">
    <location>
        <begin position="32"/>
        <end position="356"/>
    </location>
</feature>
<dbReference type="SUPFAM" id="SSF53383">
    <property type="entry name" value="PLP-dependent transferases"/>
    <property type="match status" value="1"/>
</dbReference>
<dbReference type="GO" id="GO:0000105">
    <property type="term" value="P:L-histidine biosynthetic process"/>
    <property type="evidence" value="ECO:0007669"/>
    <property type="project" value="UniProtKB-UniRule"/>
</dbReference>
<gene>
    <name evidence="7" type="primary">hisC</name>
    <name evidence="9" type="ORF">FPZ44_07435</name>
</gene>
<keyword evidence="7" id="KW-0028">Amino-acid biosynthesis</keyword>
<organism evidence="9 10">
    <name type="scientific">Paenibacillus agilis</name>
    <dbReference type="NCBI Taxonomy" id="3020863"/>
    <lineage>
        <taxon>Bacteria</taxon>
        <taxon>Bacillati</taxon>
        <taxon>Bacillota</taxon>
        <taxon>Bacilli</taxon>
        <taxon>Bacillales</taxon>
        <taxon>Paenibacillaceae</taxon>
        <taxon>Paenibacillus</taxon>
    </lineage>
</organism>
<dbReference type="InterPro" id="IPR005861">
    <property type="entry name" value="HisP_aminotrans"/>
</dbReference>
<evidence type="ECO:0000256" key="3">
    <source>
        <dbReference type="ARBA" id="ARBA00022576"/>
    </source>
</evidence>
<evidence type="ECO:0000256" key="6">
    <source>
        <dbReference type="ARBA" id="ARBA00023102"/>
    </source>
</evidence>
<evidence type="ECO:0000259" key="8">
    <source>
        <dbReference type="Pfam" id="PF00155"/>
    </source>
</evidence>
<keyword evidence="4 7" id="KW-0808">Transferase</keyword>
<evidence type="ECO:0000256" key="7">
    <source>
        <dbReference type="HAMAP-Rule" id="MF_01023"/>
    </source>
</evidence>
<dbReference type="UniPathway" id="UPA00031">
    <property type="reaction ID" value="UER00012"/>
</dbReference>
<dbReference type="PANTHER" id="PTHR43643:SF3">
    <property type="entry name" value="HISTIDINOL-PHOSPHATE AMINOTRANSFERASE"/>
    <property type="match status" value="1"/>
</dbReference>
<keyword evidence="3 7" id="KW-0032">Aminotransferase</keyword>
<keyword evidence="10" id="KW-1185">Reference proteome</keyword>
<evidence type="ECO:0000256" key="4">
    <source>
        <dbReference type="ARBA" id="ARBA00022679"/>
    </source>
</evidence>
<dbReference type="AlphaFoldDB" id="A0A559IZ38"/>
<dbReference type="HAMAP" id="MF_01023">
    <property type="entry name" value="HisC_aminotrans_2"/>
    <property type="match status" value="1"/>
</dbReference>
<protein>
    <recommendedName>
        <fullName evidence="7">Histidinol-phosphate aminotransferase</fullName>
        <ecNumber evidence="7">2.6.1.9</ecNumber>
    </recommendedName>
    <alternativeName>
        <fullName evidence="7">Imidazole acetol-phosphate transaminase</fullName>
    </alternativeName>
</protein>
<name>A0A559IZ38_9BACL</name>
<evidence type="ECO:0000256" key="1">
    <source>
        <dbReference type="ARBA" id="ARBA00001933"/>
    </source>
</evidence>
<dbReference type="EC" id="2.6.1.9" evidence="7"/>
<proteinExistence type="inferred from homology"/>
<dbReference type="GO" id="GO:0004400">
    <property type="term" value="F:histidinol-phosphate transaminase activity"/>
    <property type="evidence" value="ECO:0007669"/>
    <property type="project" value="UniProtKB-UniRule"/>
</dbReference>
<dbReference type="EMBL" id="VNJK01000001">
    <property type="protein sequence ID" value="TVX92899.1"/>
    <property type="molecule type" value="Genomic_DNA"/>
</dbReference>
<keyword evidence="6 7" id="KW-0368">Histidine biosynthesis</keyword>
<comment type="similarity">
    <text evidence="7">Belongs to the class-II pyridoxal-phosphate-dependent aminotransferase family. Histidinol-phosphate aminotransferase subfamily.</text>
</comment>
<evidence type="ECO:0000313" key="10">
    <source>
        <dbReference type="Proteomes" id="UP000318102"/>
    </source>
</evidence>
<dbReference type="InterPro" id="IPR015424">
    <property type="entry name" value="PyrdxlP-dep_Trfase"/>
</dbReference>
<evidence type="ECO:0000256" key="2">
    <source>
        <dbReference type="ARBA" id="ARBA00011738"/>
    </source>
</evidence>
<accession>A0A559IZ38</accession>
<sequence>MRIRTKDIVAKLPVYQPGLSAEDVKREYGIDNVVKLASNENPYGCSVQVKQALEEEISKLSLYPDGASLKLKQAVAEQLQVSSNQLIFGAGSDDVILMICRAFLTANDESIAADQTFPQYKHNAEIEGARTIEVPLKEGKHDLEGMLAAITERTKVVWICSPNNPTGTIVTKDQLIAFMDRVPSHVLVALDEAYCEYVTDASYPNSIELITNYPNLVALRTFSKIHGLASLRLGYGIGHPEVIRSINQVREPFNTSRFAQAAGIAAIQDQEYVTHCKQRNAEGLGYLQEQCERLELRTMPAHGNFIMIEVPMLGKVMFEQLVSKGIIVRAGFRHYPNAIRVTVGSREQNNAFIQAIEQILLECKVDL</sequence>
<dbReference type="InterPro" id="IPR004839">
    <property type="entry name" value="Aminotransferase_I/II_large"/>
</dbReference>
<evidence type="ECO:0000256" key="5">
    <source>
        <dbReference type="ARBA" id="ARBA00022898"/>
    </source>
</evidence>
<comment type="subunit">
    <text evidence="2 7">Homodimer.</text>
</comment>
<dbReference type="InterPro" id="IPR015421">
    <property type="entry name" value="PyrdxlP-dep_Trfase_major"/>
</dbReference>
<dbReference type="InterPro" id="IPR015422">
    <property type="entry name" value="PyrdxlP-dep_Trfase_small"/>
</dbReference>
<dbReference type="CDD" id="cd00609">
    <property type="entry name" value="AAT_like"/>
    <property type="match status" value="1"/>
</dbReference>
<comment type="caution">
    <text evidence="9">The sequence shown here is derived from an EMBL/GenBank/DDBJ whole genome shotgun (WGS) entry which is preliminary data.</text>
</comment>
<reference evidence="9 10" key="1">
    <citation type="submission" date="2019-07" db="EMBL/GenBank/DDBJ databases">
        <authorList>
            <person name="Kim J."/>
        </authorList>
    </citation>
    <scope>NUCLEOTIDE SEQUENCE [LARGE SCALE GENOMIC DNA]</scope>
    <source>
        <strain evidence="9 10">N4</strain>
    </source>
</reference>
<dbReference type="NCBIfam" id="TIGR01141">
    <property type="entry name" value="hisC"/>
    <property type="match status" value="1"/>
</dbReference>
<comment type="catalytic activity">
    <reaction evidence="7">
        <text>L-histidinol phosphate + 2-oxoglutarate = 3-(imidazol-4-yl)-2-oxopropyl phosphate + L-glutamate</text>
        <dbReference type="Rhea" id="RHEA:23744"/>
        <dbReference type="ChEBI" id="CHEBI:16810"/>
        <dbReference type="ChEBI" id="CHEBI:29985"/>
        <dbReference type="ChEBI" id="CHEBI:57766"/>
        <dbReference type="ChEBI" id="CHEBI:57980"/>
        <dbReference type="EC" id="2.6.1.9"/>
    </reaction>
</comment>
<evidence type="ECO:0000313" key="9">
    <source>
        <dbReference type="EMBL" id="TVX92899.1"/>
    </source>
</evidence>
<dbReference type="PANTHER" id="PTHR43643">
    <property type="entry name" value="HISTIDINOL-PHOSPHATE AMINOTRANSFERASE 2"/>
    <property type="match status" value="1"/>
</dbReference>
<feature type="modified residue" description="N6-(pyridoxal phosphate)lysine" evidence="7">
    <location>
        <position position="224"/>
    </location>
</feature>
<dbReference type="Gene3D" id="3.90.1150.10">
    <property type="entry name" value="Aspartate Aminotransferase, domain 1"/>
    <property type="match status" value="1"/>
</dbReference>